<keyword evidence="7" id="KW-1185">Reference proteome</keyword>
<comment type="caution">
    <text evidence="6">The sequence shown here is derived from an EMBL/GenBank/DDBJ whole genome shotgun (WGS) entry which is preliminary data.</text>
</comment>
<evidence type="ECO:0000259" key="5">
    <source>
        <dbReference type="PROSITE" id="PS50104"/>
    </source>
</evidence>
<evidence type="ECO:0000313" key="7">
    <source>
        <dbReference type="Proteomes" id="UP000585474"/>
    </source>
</evidence>
<evidence type="ECO:0000256" key="3">
    <source>
        <dbReference type="ARBA" id="ARBA00023027"/>
    </source>
</evidence>
<keyword evidence="2" id="KW-0378">Hydrolase</keyword>
<name>A0A7J0DHJ6_9ERIC</name>
<dbReference type="GO" id="GO:0007165">
    <property type="term" value="P:signal transduction"/>
    <property type="evidence" value="ECO:0007669"/>
    <property type="project" value="InterPro"/>
</dbReference>
<protein>
    <recommendedName>
        <fullName evidence="1">ADP-ribosyl cyclase/cyclic ADP-ribose hydrolase</fullName>
        <ecNumber evidence="1">3.2.2.6</ecNumber>
    </recommendedName>
</protein>
<gene>
    <name evidence="6" type="ORF">Acr_00g0033250</name>
</gene>
<dbReference type="SMART" id="SM00255">
    <property type="entry name" value="TIR"/>
    <property type="match status" value="1"/>
</dbReference>
<sequence length="162" mass="18492">MATLIEAPKASSSSSEFKFNYDIFLSFRGLDTRKKFTDHLYHALNRAGFRTFRDDDEIRRSENINSELQRAIKYSKMSVIVFSEDYASSNACLFEVQTILEHCKKSDHFILPVFYDVDPGRVKEQARDLEKKDSSEKMRGGSAALKEVASMAGMVLQNQEDG</sequence>
<feature type="domain" description="TIR" evidence="5">
    <location>
        <begin position="19"/>
        <end position="149"/>
    </location>
</feature>
<dbReference type="Proteomes" id="UP000585474">
    <property type="component" value="Unassembled WGS sequence"/>
</dbReference>
<dbReference type="GO" id="GO:0061809">
    <property type="term" value="F:NAD+ nucleosidase activity, cyclic ADP-ribose generating"/>
    <property type="evidence" value="ECO:0007669"/>
    <property type="project" value="UniProtKB-EC"/>
</dbReference>
<dbReference type="SUPFAM" id="SSF52200">
    <property type="entry name" value="Toll/Interleukin receptor TIR domain"/>
    <property type="match status" value="1"/>
</dbReference>
<organism evidence="6 7">
    <name type="scientific">Actinidia rufa</name>
    <dbReference type="NCBI Taxonomy" id="165716"/>
    <lineage>
        <taxon>Eukaryota</taxon>
        <taxon>Viridiplantae</taxon>
        <taxon>Streptophyta</taxon>
        <taxon>Embryophyta</taxon>
        <taxon>Tracheophyta</taxon>
        <taxon>Spermatophyta</taxon>
        <taxon>Magnoliopsida</taxon>
        <taxon>eudicotyledons</taxon>
        <taxon>Gunneridae</taxon>
        <taxon>Pentapetalae</taxon>
        <taxon>asterids</taxon>
        <taxon>Ericales</taxon>
        <taxon>Actinidiaceae</taxon>
        <taxon>Actinidia</taxon>
    </lineage>
</organism>
<comment type="catalytic activity">
    <reaction evidence="4">
        <text>NAD(+) + H2O = ADP-D-ribose + nicotinamide + H(+)</text>
        <dbReference type="Rhea" id="RHEA:16301"/>
        <dbReference type="ChEBI" id="CHEBI:15377"/>
        <dbReference type="ChEBI" id="CHEBI:15378"/>
        <dbReference type="ChEBI" id="CHEBI:17154"/>
        <dbReference type="ChEBI" id="CHEBI:57540"/>
        <dbReference type="ChEBI" id="CHEBI:57967"/>
        <dbReference type="EC" id="3.2.2.6"/>
    </reaction>
    <physiologicalReaction direction="left-to-right" evidence="4">
        <dbReference type="Rhea" id="RHEA:16302"/>
    </physiologicalReaction>
</comment>
<dbReference type="PROSITE" id="PS50104">
    <property type="entry name" value="TIR"/>
    <property type="match status" value="1"/>
</dbReference>
<dbReference type="EC" id="3.2.2.6" evidence="1"/>
<proteinExistence type="predicted"/>
<keyword evidence="3" id="KW-0520">NAD</keyword>
<dbReference type="EMBL" id="BJWL01000211">
    <property type="protein sequence ID" value="GFS34319.1"/>
    <property type="molecule type" value="Genomic_DNA"/>
</dbReference>
<evidence type="ECO:0000256" key="2">
    <source>
        <dbReference type="ARBA" id="ARBA00022801"/>
    </source>
</evidence>
<dbReference type="OrthoDB" id="6160824at2759"/>
<evidence type="ECO:0000313" key="6">
    <source>
        <dbReference type="EMBL" id="GFS34319.1"/>
    </source>
</evidence>
<evidence type="ECO:0000256" key="4">
    <source>
        <dbReference type="ARBA" id="ARBA00047304"/>
    </source>
</evidence>
<dbReference type="InterPro" id="IPR000157">
    <property type="entry name" value="TIR_dom"/>
</dbReference>
<reference evidence="7" key="1">
    <citation type="submission" date="2019-07" db="EMBL/GenBank/DDBJ databases">
        <title>De Novo Assembly of kiwifruit Actinidia rufa.</title>
        <authorList>
            <person name="Sugita-Konishi S."/>
            <person name="Sato K."/>
            <person name="Mori E."/>
            <person name="Abe Y."/>
            <person name="Kisaki G."/>
            <person name="Hamano K."/>
            <person name="Suezawa K."/>
            <person name="Otani M."/>
            <person name="Fukuda T."/>
            <person name="Manabe T."/>
            <person name="Gomi K."/>
            <person name="Tabuchi M."/>
            <person name="Akimitsu K."/>
            <person name="Kataoka I."/>
        </authorList>
    </citation>
    <scope>NUCLEOTIDE SEQUENCE [LARGE SCALE GENOMIC DNA]</scope>
    <source>
        <strain evidence="7">cv. Fuchu</strain>
    </source>
</reference>
<dbReference type="Pfam" id="PF01582">
    <property type="entry name" value="TIR"/>
    <property type="match status" value="1"/>
</dbReference>
<dbReference type="PANTHER" id="PTHR32009">
    <property type="entry name" value="TMV RESISTANCE PROTEIN N-LIKE"/>
    <property type="match status" value="1"/>
</dbReference>
<dbReference type="PANTHER" id="PTHR32009:SF39">
    <property type="entry name" value="TIR DOMAIN-CONTAINING PROTEIN"/>
    <property type="match status" value="1"/>
</dbReference>
<dbReference type="InterPro" id="IPR035897">
    <property type="entry name" value="Toll_tir_struct_dom_sf"/>
</dbReference>
<evidence type="ECO:0000256" key="1">
    <source>
        <dbReference type="ARBA" id="ARBA00011982"/>
    </source>
</evidence>
<accession>A0A7J0DHJ6</accession>
<dbReference type="Gene3D" id="3.40.50.10140">
    <property type="entry name" value="Toll/interleukin-1 receptor homology (TIR) domain"/>
    <property type="match status" value="1"/>
</dbReference>
<dbReference type="AlphaFoldDB" id="A0A7J0DHJ6"/>